<evidence type="ECO:0000313" key="4">
    <source>
        <dbReference type="EMBL" id="ONH83230.1"/>
    </source>
</evidence>
<dbReference type="EMBL" id="LLWF02000029">
    <property type="protein sequence ID" value="ONH83230.1"/>
    <property type="molecule type" value="Genomic_DNA"/>
</dbReference>
<dbReference type="GO" id="GO:0006777">
    <property type="term" value="P:Mo-molybdopterin cofactor biosynthetic process"/>
    <property type="evidence" value="ECO:0007669"/>
    <property type="project" value="UniProtKB-UniRule"/>
</dbReference>
<reference evidence="5 7" key="2">
    <citation type="submission" date="2018-06" db="EMBL/GenBank/DDBJ databases">
        <authorList>
            <consortium name="Pathogen Informatics"/>
            <person name="Doyle S."/>
        </authorList>
    </citation>
    <scope>NUCLEOTIDE SEQUENCE [LARGE SCALE GENOMIC DNA]</scope>
    <source>
        <strain evidence="5 7">NCTC13291</strain>
    </source>
</reference>
<evidence type="ECO:0000313" key="5">
    <source>
        <dbReference type="EMBL" id="SUE41964.1"/>
    </source>
</evidence>
<keyword evidence="2 3" id="KW-0501">Molybdenum cofactor biosynthesis</keyword>
<dbReference type="RefSeq" id="WP_019460015.1">
    <property type="nucleotide sequence ID" value="NZ_AP031462.1"/>
</dbReference>
<dbReference type="EMBL" id="UGVN01000001">
    <property type="protein sequence ID" value="SUE41964.1"/>
    <property type="molecule type" value="Genomic_DNA"/>
</dbReference>
<dbReference type="GO" id="GO:0005737">
    <property type="term" value="C:cytoplasm"/>
    <property type="evidence" value="ECO:0007669"/>
    <property type="project" value="UniProtKB-SubCell"/>
</dbReference>
<comment type="function">
    <text evidence="3">Required for formate dehydrogenase (FDH) activity. Acts as a sulfur carrier protein that transfers sulfur from IscS to the molybdenum cofactor prior to its insertion into FDH.</text>
</comment>
<dbReference type="STRING" id="207340.APZ41_010740"/>
<evidence type="ECO:0000256" key="1">
    <source>
        <dbReference type="ARBA" id="ARBA00022490"/>
    </source>
</evidence>
<dbReference type="SUPFAM" id="SSF53927">
    <property type="entry name" value="Cytidine deaminase-like"/>
    <property type="match status" value="1"/>
</dbReference>
<comment type="caution">
    <text evidence="3">Lacks conserved residue(s) required for the propagation of feature annotation.</text>
</comment>
<keyword evidence="1 3" id="KW-0963">Cytoplasm</keyword>
<feature type="active site" description="Cysteine persulfide intermediate" evidence="3">
    <location>
        <position position="121"/>
    </location>
</feature>
<comment type="similarity">
    <text evidence="3">Belongs to the FdhD family.</text>
</comment>
<dbReference type="NCBIfam" id="TIGR00129">
    <property type="entry name" value="fdhD_narQ"/>
    <property type="match status" value="1"/>
</dbReference>
<dbReference type="InterPro" id="IPR016193">
    <property type="entry name" value="Cytidine_deaminase-like"/>
</dbReference>
<reference evidence="4 6" key="1">
    <citation type="submission" date="2016-12" db="EMBL/GenBank/DDBJ databases">
        <title>Draft genome sequence of Roseomonas mucosa strain AU37, isolated from a peripheral intravenous catheter.</title>
        <authorList>
            <person name="Choudhury M.A."/>
            <person name="Sidjabat H.E."/>
            <person name="Wailan A.M."/>
            <person name="Zhang L."/>
            <person name="Marsh N.M."/>
            <person name="Rickard C.M."/>
            <person name="Davies M."/>
            <person name="Mcmillan D.J."/>
        </authorList>
    </citation>
    <scope>NUCLEOTIDE SEQUENCE [LARGE SCALE GENOMIC DNA]</scope>
    <source>
        <strain evidence="4 6">SAVE376</strain>
    </source>
</reference>
<dbReference type="Gene3D" id="3.40.140.10">
    <property type="entry name" value="Cytidine Deaminase, domain 2"/>
    <property type="match status" value="1"/>
</dbReference>
<dbReference type="HAMAP" id="MF_00187">
    <property type="entry name" value="FdhD"/>
    <property type="match status" value="1"/>
</dbReference>
<evidence type="ECO:0000256" key="3">
    <source>
        <dbReference type="HAMAP-Rule" id="MF_00187"/>
    </source>
</evidence>
<evidence type="ECO:0000313" key="6">
    <source>
        <dbReference type="Proteomes" id="UP000054844"/>
    </source>
</evidence>
<organism evidence="4 6">
    <name type="scientific">Roseomonas mucosa</name>
    <dbReference type="NCBI Taxonomy" id="207340"/>
    <lineage>
        <taxon>Bacteria</taxon>
        <taxon>Pseudomonadati</taxon>
        <taxon>Pseudomonadota</taxon>
        <taxon>Alphaproteobacteria</taxon>
        <taxon>Acetobacterales</taxon>
        <taxon>Roseomonadaceae</taxon>
        <taxon>Roseomonas</taxon>
    </lineage>
</organism>
<dbReference type="PIRSF" id="PIRSF015626">
    <property type="entry name" value="FdhD"/>
    <property type="match status" value="1"/>
</dbReference>
<dbReference type="PANTHER" id="PTHR30592">
    <property type="entry name" value="FORMATE DEHYDROGENASE"/>
    <property type="match status" value="1"/>
</dbReference>
<dbReference type="GO" id="GO:0097163">
    <property type="term" value="F:sulfur carrier activity"/>
    <property type="evidence" value="ECO:0007669"/>
    <property type="project" value="UniProtKB-UniRule"/>
</dbReference>
<dbReference type="Proteomes" id="UP000254919">
    <property type="component" value="Unassembled WGS sequence"/>
</dbReference>
<evidence type="ECO:0000313" key="7">
    <source>
        <dbReference type="Proteomes" id="UP000254919"/>
    </source>
</evidence>
<protein>
    <recommendedName>
        <fullName evidence="3">Sulfur carrier protein FdhD</fullName>
    </recommendedName>
</protein>
<gene>
    <name evidence="3" type="primary">fdhD</name>
    <name evidence="4" type="ORF">APZ41_010740</name>
    <name evidence="5" type="ORF">NCTC13291_03580</name>
</gene>
<name>A0A1S8D6K7_9PROT</name>
<dbReference type="Pfam" id="PF02634">
    <property type="entry name" value="FdhD-NarQ"/>
    <property type="match status" value="1"/>
</dbReference>
<dbReference type="InterPro" id="IPR003786">
    <property type="entry name" value="FdhD"/>
</dbReference>
<dbReference type="GeneID" id="99634724"/>
<accession>A0A1S8D6K7</accession>
<dbReference type="Proteomes" id="UP000054844">
    <property type="component" value="Unassembled WGS sequence"/>
</dbReference>
<dbReference type="OrthoDB" id="3197277at2"/>
<keyword evidence="6" id="KW-1185">Reference proteome</keyword>
<dbReference type="AlphaFoldDB" id="A0A1S8D6K7"/>
<dbReference type="GO" id="GO:0016783">
    <property type="term" value="F:sulfurtransferase activity"/>
    <property type="evidence" value="ECO:0007669"/>
    <property type="project" value="InterPro"/>
</dbReference>
<dbReference type="PANTHER" id="PTHR30592:SF1">
    <property type="entry name" value="SULFUR CARRIER PROTEIN FDHD"/>
    <property type="match status" value="1"/>
</dbReference>
<proteinExistence type="inferred from homology"/>
<sequence length="282" mass="29235">MTTSPEPLPTAVAAEASRLPFASGPARPQALMVAAETPVALAYSSVPFAVMMATPADLEDFAYGFSLTEGIVASPDEIRGVALRGEDRGLALDITLEAGALRRHLAQRRARERSLPGRTGCGLCGIEELEALPAAPAPATPAPVLETGAIRAALDAMEAAQVLNQETRAVHAAAWAGPDGGLRLLREDVGRHNALDKLIGAALRRGGSAAEGFLLITSRCSFEMVEKAAAFGARSLVAVSAPTSLALERARALDMTLLAVARRDSVTVFHGAGRVVGPECPS</sequence>
<comment type="subcellular location">
    <subcellularLocation>
        <location evidence="3">Cytoplasm</location>
    </subcellularLocation>
</comment>
<evidence type="ECO:0000256" key="2">
    <source>
        <dbReference type="ARBA" id="ARBA00023150"/>
    </source>
</evidence>
<dbReference type="Gene3D" id="3.10.20.10">
    <property type="match status" value="1"/>
</dbReference>